<proteinExistence type="predicted"/>
<dbReference type="EMBL" id="BJVY01000018">
    <property type="protein sequence ID" value="GEL71752.1"/>
    <property type="molecule type" value="Genomic_DNA"/>
</dbReference>
<dbReference type="InterPro" id="IPR008962">
    <property type="entry name" value="PapD-like_sf"/>
</dbReference>
<feature type="chain" id="PRO_5022069165" description="Pili assembly chaperone N-terminal domain-containing protein" evidence="1">
    <location>
        <begin position="29"/>
        <end position="255"/>
    </location>
</feature>
<evidence type="ECO:0000256" key="1">
    <source>
        <dbReference type="SAM" id="SignalP"/>
    </source>
</evidence>
<keyword evidence="1" id="KW-0732">Signal</keyword>
<feature type="signal peptide" evidence="1">
    <location>
        <begin position="1"/>
        <end position="28"/>
    </location>
</feature>
<dbReference type="Gene3D" id="2.60.40.10">
    <property type="entry name" value="Immunoglobulins"/>
    <property type="match status" value="1"/>
</dbReference>
<dbReference type="InterPro" id="IPR013783">
    <property type="entry name" value="Ig-like_fold"/>
</dbReference>
<evidence type="ECO:0000259" key="2">
    <source>
        <dbReference type="Pfam" id="PF00345"/>
    </source>
</evidence>
<dbReference type="RefSeq" id="WP_090494528.1">
    <property type="nucleotide sequence ID" value="NZ_BJVY01000018.1"/>
</dbReference>
<sequence length="255" mass="28138">MRNRLLSWTGGLMCAAALEWIAMGTASAAELDVSPVRLELDSSARGVVMNVRNKSSETTRFQASVYSWVQDEEGRMSLAPTQDLFFFPSMLTLEPGESRPIRVGSSSAPQDTERSFRIVVEELPPLQPSTQSTGLNVLTRVSVPVFVAPKKKTVQGQIAEAVLRESKFHVRVQNPGTVNFFIRNLRVRGLDAKGKRLVEKEEPGWYVLAGDAQVYAMEIAGKACRKVRTVEVEMETDQGVLRQTSPVDSPAPCAR</sequence>
<dbReference type="InterPro" id="IPR016147">
    <property type="entry name" value="Pili_assmbl_chaperone_N"/>
</dbReference>
<dbReference type="GO" id="GO:0030288">
    <property type="term" value="C:outer membrane-bounded periplasmic space"/>
    <property type="evidence" value="ECO:0007669"/>
    <property type="project" value="InterPro"/>
</dbReference>
<reference evidence="3 4" key="1">
    <citation type="submission" date="2019-07" db="EMBL/GenBank/DDBJ databases">
        <title>Whole genome shotgun sequence of Myxococcus virescens NBRC 100334.</title>
        <authorList>
            <person name="Hosoyama A."/>
            <person name="Uohara A."/>
            <person name="Ohji S."/>
            <person name="Ichikawa N."/>
        </authorList>
    </citation>
    <scope>NUCLEOTIDE SEQUENCE [LARGE SCALE GENOMIC DNA]</scope>
    <source>
        <strain evidence="3 4">NBRC 100334</strain>
    </source>
</reference>
<dbReference type="PANTHER" id="PTHR30251">
    <property type="entry name" value="PILUS ASSEMBLY CHAPERONE"/>
    <property type="match status" value="1"/>
</dbReference>
<dbReference type="InterPro" id="IPR050643">
    <property type="entry name" value="Periplasmic_pilus_chap"/>
</dbReference>
<evidence type="ECO:0000313" key="4">
    <source>
        <dbReference type="Proteomes" id="UP000321224"/>
    </source>
</evidence>
<evidence type="ECO:0000313" key="3">
    <source>
        <dbReference type="EMBL" id="GEL71752.1"/>
    </source>
</evidence>
<accession>A0A511HDX6</accession>
<name>A0A511HDX6_9BACT</name>
<dbReference type="PANTHER" id="PTHR30251:SF4">
    <property type="entry name" value="SLR1668 PROTEIN"/>
    <property type="match status" value="1"/>
</dbReference>
<dbReference type="Pfam" id="PF00345">
    <property type="entry name" value="PapD_N"/>
    <property type="match status" value="1"/>
</dbReference>
<dbReference type="Proteomes" id="UP000321224">
    <property type="component" value="Unassembled WGS sequence"/>
</dbReference>
<dbReference type="GO" id="GO:0071555">
    <property type="term" value="P:cell wall organization"/>
    <property type="evidence" value="ECO:0007669"/>
    <property type="project" value="InterPro"/>
</dbReference>
<gene>
    <name evidence="3" type="ORF">MVI01_35360</name>
</gene>
<dbReference type="AlphaFoldDB" id="A0A511HDX6"/>
<feature type="domain" description="Pili assembly chaperone N-terminal" evidence="2">
    <location>
        <begin position="31"/>
        <end position="151"/>
    </location>
</feature>
<dbReference type="SUPFAM" id="SSF49354">
    <property type="entry name" value="PapD-like"/>
    <property type="match status" value="1"/>
</dbReference>
<protein>
    <recommendedName>
        <fullName evidence="2">Pili assembly chaperone N-terminal domain-containing protein</fullName>
    </recommendedName>
</protein>
<comment type="caution">
    <text evidence="3">The sequence shown here is derived from an EMBL/GenBank/DDBJ whole genome shotgun (WGS) entry which is preliminary data.</text>
</comment>
<organism evidence="3 4">
    <name type="scientific">Myxococcus virescens</name>
    <dbReference type="NCBI Taxonomy" id="83456"/>
    <lineage>
        <taxon>Bacteria</taxon>
        <taxon>Pseudomonadati</taxon>
        <taxon>Myxococcota</taxon>
        <taxon>Myxococcia</taxon>
        <taxon>Myxococcales</taxon>
        <taxon>Cystobacterineae</taxon>
        <taxon>Myxococcaceae</taxon>
        <taxon>Myxococcus</taxon>
    </lineage>
</organism>